<evidence type="ECO:0000256" key="1">
    <source>
        <dbReference type="SAM" id="Phobius"/>
    </source>
</evidence>
<accession>A0A914NYQ5</accession>
<protein>
    <submittedName>
        <fullName evidence="3">Transmembrane protein 230</fullName>
    </submittedName>
</protein>
<dbReference type="Proteomes" id="UP000887578">
    <property type="component" value="Unplaced"/>
</dbReference>
<keyword evidence="1" id="KW-0812">Transmembrane</keyword>
<proteinExistence type="predicted"/>
<dbReference type="AlphaFoldDB" id="A0A914NYQ5"/>
<feature type="transmembrane region" description="Helical" evidence="1">
    <location>
        <begin position="68"/>
        <end position="89"/>
    </location>
</feature>
<keyword evidence="1" id="KW-1133">Transmembrane helix</keyword>
<keyword evidence="2" id="KW-1185">Reference proteome</keyword>
<feature type="transmembrane region" description="Helical" evidence="1">
    <location>
        <begin position="33"/>
        <end position="56"/>
    </location>
</feature>
<dbReference type="WBParaSite" id="PDA_v2.g10546.t1">
    <property type="protein sequence ID" value="PDA_v2.g10546.t1"/>
    <property type="gene ID" value="PDA_v2.g10546"/>
</dbReference>
<evidence type="ECO:0000313" key="2">
    <source>
        <dbReference type="Proteomes" id="UP000887578"/>
    </source>
</evidence>
<organism evidence="2 3">
    <name type="scientific">Panagrolaimus davidi</name>
    <dbReference type="NCBI Taxonomy" id="227884"/>
    <lineage>
        <taxon>Eukaryota</taxon>
        <taxon>Metazoa</taxon>
        <taxon>Ecdysozoa</taxon>
        <taxon>Nematoda</taxon>
        <taxon>Chromadorea</taxon>
        <taxon>Rhabditida</taxon>
        <taxon>Tylenchina</taxon>
        <taxon>Panagrolaimomorpha</taxon>
        <taxon>Panagrolaimoidea</taxon>
        <taxon>Panagrolaimidae</taxon>
        <taxon>Panagrolaimus</taxon>
    </lineage>
</organism>
<name>A0A914NYQ5_9BILA</name>
<evidence type="ECO:0000313" key="3">
    <source>
        <dbReference type="WBParaSite" id="PDA_v2.g10546.t1"/>
    </source>
</evidence>
<sequence length="101" mass="11223">MAQYVPWYFKRSCPIFCWPCVPVYTGIWPGRKFLLILGAVLFAIGLMMLLGLLLICVAVECSAVASPLLIFAFLLIVLGILFFHCGWAAHLLDYGGKVPDE</sequence>
<keyword evidence="1" id="KW-0472">Membrane</keyword>
<reference evidence="3" key="1">
    <citation type="submission" date="2022-11" db="UniProtKB">
        <authorList>
            <consortium name="WormBaseParasite"/>
        </authorList>
    </citation>
    <scope>IDENTIFICATION</scope>
</reference>